<dbReference type="GO" id="GO:0005829">
    <property type="term" value="C:cytosol"/>
    <property type="evidence" value="ECO:0007669"/>
    <property type="project" value="TreeGrafter"/>
</dbReference>
<evidence type="ECO:0000256" key="7">
    <source>
        <dbReference type="RuleBase" id="RU367113"/>
    </source>
</evidence>
<reference evidence="9 10" key="1">
    <citation type="submission" date="2015-05" db="EMBL/GenBank/DDBJ databases">
        <title>Distinctive expansion of gene families associated with plant cell wall degradation and secondary metabolism in the genomes of grapevine trunk pathogens.</title>
        <authorList>
            <person name="Lawrence D.P."/>
            <person name="Travadon R."/>
            <person name="Rolshausen P.E."/>
            <person name="Baumgartner K."/>
        </authorList>
    </citation>
    <scope>NUCLEOTIDE SEQUENCE [LARGE SCALE GENOMIC DNA]</scope>
    <source>
        <strain evidence="9">DA912</strain>
    </source>
</reference>
<comment type="catalytic activity">
    <reaction evidence="4">
        <text>a 5'-end triphospho-ribonucleoside in mRNA + H2O = a 5'-end phospho-ribonucleoside in mRNA + diphosphate + H(+)</text>
        <dbReference type="Rhea" id="RHEA:78683"/>
        <dbReference type="Rhea" id="RHEA-COMP:15692"/>
        <dbReference type="Rhea" id="RHEA-COMP:17164"/>
        <dbReference type="ChEBI" id="CHEBI:15377"/>
        <dbReference type="ChEBI" id="CHEBI:15378"/>
        <dbReference type="ChEBI" id="CHEBI:33019"/>
        <dbReference type="ChEBI" id="CHEBI:138282"/>
        <dbReference type="ChEBI" id="CHEBI:167618"/>
    </reaction>
    <physiologicalReaction direction="left-to-right" evidence="4">
        <dbReference type="Rhea" id="RHEA:78684"/>
    </physiologicalReaction>
</comment>
<sequence length="402" mass="45942">MDHTFSIQPIGRFAGQSEPVKRPKEFACFSYDDEHQYHYGDRSLRWYYTPQLGADLSQGFETFVKHDDSVAEHLDSLLKTIMHHEHETKKKIDANVVTWRGVLTKVCPPSLFLPSICCAPAFQIPALLEITVLTCRAKDCIFIEENHAYRLRSQAEQAAQPWRGPISQQVMQFWGYKFETLATLPAPWGETSREYIEGREQEVVNNKAQYCSVVRTGLGKTVLCLGGEVDAVWDSKPPKAGDPINWVELKTSAEMRNDRDRDNFERKLLKFWIQSFLLGVPRIIVGFRSRDGILQRVEDMDVASIPDTVARRGRQWDGNICTNFAASFLECESVLLCSGLRTRIDDEGVWRIRRRARDTHIEVYKTEETTGHGRILTEEFINHRIKLALPPAPEDDDGAGPS</sequence>
<dbReference type="OrthoDB" id="5853397at2759"/>
<keyword evidence="7" id="KW-0479">Metal-binding</keyword>
<dbReference type="EC" id="3.6.1.-" evidence="7"/>
<dbReference type="InterPro" id="IPR039039">
    <property type="entry name" value="RAI1-like_fam"/>
</dbReference>
<dbReference type="Pfam" id="PF08652">
    <property type="entry name" value="RAI1"/>
    <property type="match status" value="1"/>
</dbReference>
<dbReference type="AlphaFoldDB" id="A0A0G2G0C3"/>
<evidence type="ECO:0000313" key="10">
    <source>
        <dbReference type="Proteomes" id="UP000034680"/>
    </source>
</evidence>
<evidence type="ECO:0000313" key="9">
    <source>
        <dbReference type="EMBL" id="KKY39549.1"/>
    </source>
</evidence>
<dbReference type="GO" id="GO:0005634">
    <property type="term" value="C:nucleus"/>
    <property type="evidence" value="ECO:0007669"/>
    <property type="project" value="UniProtKB-SubCell"/>
</dbReference>
<evidence type="ECO:0000259" key="8">
    <source>
        <dbReference type="Pfam" id="PF08652"/>
    </source>
</evidence>
<evidence type="ECO:0000256" key="4">
    <source>
        <dbReference type="ARBA" id="ARBA00044692"/>
    </source>
</evidence>
<evidence type="ECO:0000256" key="2">
    <source>
        <dbReference type="ARBA" id="ARBA00006562"/>
    </source>
</evidence>
<dbReference type="GO" id="GO:0000166">
    <property type="term" value="F:nucleotide binding"/>
    <property type="evidence" value="ECO:0007669"/>
    <property type="project" value="UniProtKB-KW"/>
</dbReference>
<evidence type="ECO:0000256" key="6">
    <source>
        <dbReference type="ARBA" id="ARBA00048124"/>
    </source>
</evidence>
<keyword evidence="7" id="KW-0540">Nuclease</keyword>
<dbReference type="STRING" id="1214573.A0A0G2G0C3"/>
<keyword evidence="10" id="KW-1185">Reference proteome</keyword>
<dbReference type="GO" id="GO:0034353">
    <property type="term" value="F:mRNA 5'-diphosphatase activity"/>
    <property type="evidence" value="ECO:0007669"/>
    <property type="project" value="TreeGrafter"/>
</dbReference>
<keyword evidence="7" id="KW-0539">Nucleus</keyword>
<evidence type="ECO:0000256" key="3">
    <source>
        <dbReference type="ARBA" id="ARBA00044676"/>
    </source>
</evidence>
<keyword evidence="7" id="KW-0694">RNA-binding</keyword>
<comment type="subcellular location">
    <subcellularLocation>
        <location evidence="7">Nucleus</location>
    </subcellularLocation>
</comment>
<comment type="catalytic activity">
    <reaction evidence="6">
        <text>a 5'-end NAD(+)-phospho-ribonucleoside in mRNA + H2O = a 5'-end phospho-ribonucleoside in mRNA + NAD(+) + H(+)</text>
        <dbReference type="Rhea" id="RHEA:60880"/>
        <dbReference type="Rhea" id="RHEA-COMP:15692"/>
        <dbReference type="Rhea" id="RHEA-COMP:15698"/>
        <dbReference type="ChEBI" id="CHEBI:15377"/>
        <dbReference type="ChEBI" id="CHEBI:15378"/>
        <dbReference type="ChEBI" id="CHEBI:57540"/>
        <dbReference type="ChEBI" id="CHEBI:138282"/>
        <dbReference type="ChEBI" id="CHEBI:144029"/>
    </reaction>
    <physiologicalReaction direction="left-to-right" evidence="6">
        <dbReference type="Rhea" id="RHEA:60881"/>
    </physiologicalReaction>
</comment>
<protein>
    <recommendedName>
        <fullName evidence="7">Decapping nuclease</fullName>
        <ecNumber evidence="7">3.6.1.-</ecNumber>
    </recommendedName>
</protein>
<dbReference type="PANTHER" id="PTHR12395:SF9">
    <property type="entry name" value="DECAPPING AND EXORIBONUCLEASE PROTEIN"/>
    <property type="match status" value="1"/>
</dbReference>
<dbReference type="EMBL" id="LCUC01000016">
    <property type="protein sequence ID" value="KKY39549.1"/>
    <property type="molecule type" value="Genomic_DNA"/>
</dbReference>
<dbReference type="GO" id="GO:0046872">
    <property type="term" value="F:metal ion binding"/>
    <property type="evidence" value="ECO:0007669"/>
    <property type="project" value="UniProtKB-KW"/>
</dbReference>
<reference evidence="9 10" key="2">
    <citation type="submission" date="2015-05" db="EMBL/GenBank/DDBJ databases">
        <authorList>
            <person name="Morales-Cruz A."/>
            <person name="Amrine K.C."/>
            <person name="Cantu D."/>
        </authorList>
    </citation>
    <scope>NUCLEOTIDE SEQUENCE [LARGE SCALE GENOMIC DNA]</scope>
    <source>
        <strain evidence="9">DA912</strain>
    </source>
</reference>
<evidence type="ECO:0000256" key="5">
    <source>
        <dbReference type="ARBA" id="ARBA00046211"/>
    </source>
</evidence>
<proteinExistence type="inferred from homology"/>
<dbReference type="PANTHER" id="PTHR12395">
    <property type="entry name" value="DOM-3 RELATED"/>
    <property type="match status" value="1"/>
</dbReference>
<comment type="function">
    <text evidence="5">Decapping enzyme for NAD-capped RNAs: specifically hydrolyzes the nicotinamide adenine dinucleotide (NAD) cap from a subset of RNAs by removing the entire NAD moiety from the 5'-end of an NAD-capped RNA. The NAD-cap is present at the 5'-end of some RNAs and snoRNAs. In contrast to the canonical 5'-end N7 methylguanosine (m7G) cap, the NAD cap promotes mRNA decay. Also acts as a non-canonical decapping enzyme that removes the entire cap structure of m7G capped or incompletely capped RNAs. Has decapping activity toward incomplete 5'-end m7G cap mRNAs such as unmethylated 5'-end-capped RNA (cap0), while it has no activity toward 2'-O-ribose methylated m7G cap (cap1). Also possesses RNA 5'-pyrophosphohydrolase activity by hydrolyzing the 5'-end triphosphate to release pyrophosphates. Stimulates exoribonuclease activity of Rat1, allowing it to degrade RNAs with stable secondary structure more effectively.</text>
</comment>
<organism evidence="9 10">
    <name type="scientific">Diaporthe ampelina</name>
    <dbReference type="NCBI Taxonomy" id="1214573"/>
    <lineage>
        <taxon>Eukaryota</taxon>
        <taxon>Fungi</taxon>
        <taxon>Dikarya</taxon>
        <taxon>Ascomycota</taxon>
        <taxon>Pezizomycotina</taxon>
        <taxon>Sordariomycetes</taxon>
        <taxon>Sordariomycetidae</taxon>
        <taxon>Diaporthales</taxon>
        <taxon>Diaporthaceae</taxon>
        <taxon>Diaporthe</taxon>
    </lineage>
</organism>
<dbReference type="GO" id="GO:0110155">
    <property type="term" value="P:NAD-cap decapping"/>
    <property type="evidence" value="ECO:0007669"/>
    <property type="project" value="TreeGrafter"/>
</dbReference>
<feature type="domain" description="RAI1-like" evidence="8">
    <location>
        <begin position="21"/>
        <end position="380"/>
    </location>
</feature>
<comment type="cofactor">
    <cofactor evidence="1 7">
        <name>a divalent metal cation</name>
        <dbReference type="ChEBI" id="CHEBI:60240"/>
    </cofactor>
</comment>
<name>A0A0G2G0C3_9PEZI</name>
<evidence type="ECO:0000256" key="1">
    <source>
        <dbReference type="ARBA" id="ARBA00001968"/>
    </source>
</evidence>
<dbReference type="InterPro" id="IPR013961">
    <property type="entry name" value="RAI1"/>
</dbReference>
<comment type="caution">
    <text evidence="9">The sequence shown here is derived from an EMBL/GenBank/DDBJ whole genome shotgun (WGS) entry which is preliminary data.</text>
</comment>
<keyword evidence="7" id="KW-0547">Nucleotide-binding</keyword>
<gene>
    <name evidence="9" type="ORF">UCDDA912_g00438</name>
</gene>
<dbReference type="Proteomes" id="UP000034680">
    <property type="component" value="Unassembled WGS sequence"/>
</dbReference>
<comment type="catalytic activity">
    <reaction evidence="3">
        <text>a 5'-end (N(7)-methyl 5'-triphosphoguanosine)-ribonucleoside-ribonucleotide in mRNA + H2O = a (N(7)-methyl 5'-triphosphoguanosine)-nucleoside + a 5'-end phospho-ribonucleoside in mRNA + H(+)</text>
        <dbReference type="Rhea" id="RHEA:66928"/>
        <dbReference type="Rhea" id="RHEA-COMP:15692"/>
        <dbReference type="Rhea" id="RHEA-COMP:17313"/>
        <dbReference type="ChEBI" id="CHEBI:15377"/>
        <dbReference type="ChEBI" id="CHEBI:15378"/>
        <dbReference type="ChEBI" id="CHEBI:138282"/>
        <dbReference type="ChEBI" id="CHEBI:172876"/>
        <dbReference type="ChEBI" id="CHEBI:172877"/>
    </reaction>
    <physiologicalReaction direction="left-to-right" evidence="3">
        <dbReference type="Rhea" id="RHEA:66929"/>
    </physiologicalReaction>
</comment>
<dbReference type="GO" id="GO:0000956">
    <property type="term" value="P:nuclear-transcribed mRNA catabolic process"/>
    <property type="evidence" value="ECO:0007669"/>
    <property type="project" value="TreeGrafter"/>
</dbReference>
<dbReference type="GO" id="GO:0003723">
    <property type="term" value="F:RNA binding"/>
    <property type="evidence" value="ECO:0007669"/>
    <property type="project" value="UniProtKB-KW"/>
</dbReference>
<comment type="similarity">
    <text evidence="2 7">Belongs to the DXO/Dom3Z family.</text>
</comment>
<dbReference type="GO" id="GO:0004518">
    <property type="term" value="F:nuclease activity"/>
    <property type="evidence" value="ECO:0007669"/>
    <property type="project" value="UniProtKB-KW"/>
</dbReference>
<keyword evidence="7" id="KW-0378">Hydrolase</keyword>
<accession>A0A0G2G0C3</accession>